<feature type="region of interest" description="Disordered" evidence="1">
    <location>
        <begin position="476"/>
        <end position="544"/>
    </location>
</feature>
<reference evidence="2 3" key="1">
    <citation type="journal article" date="2019" name="Fungal Biol. Biotechnol.">
        <title>Draft genome sequence of fastidious pathogen Ceratobasidium theobromae, which causes vascular-streak dieback in Theobroma cacao.</title>
        <authorList>
            <person name="Ali S.S."/>
            <person name="Asman A."/>
            <person name="Shao J."/>
            <person name="Firmansyah A.P."/>
            <person name="Susilo A.W."/>
            <person name="Rosmana A."/>
            <person name="McMahon P."/>
            <person name="Junaid M."/>
            <person name="Guest D."/>
            <person name="Kheng T.Y."/>
            <person name="Meinhardt L.W."/>
            <person name="Bailey B.A."/>
        </authorList>
    </citation>
    <scope>NUCLEOTIDE SEQUENCE [LARGE SCALE GENOMIC DNA]</scope>
    <source>
        <strain evidence="2 3">CT2</strain>
    </source>
</reference>
<feature type="compositionally biased region" description="Low complexity" evidence="1">
    <location>
        <begin position="111"/>
        <end position="125"/>
    </location>
</feature>
<evidence type="ECO:0000256" key="1">
    <source>
        <dbReference type="SAM" id="MobiDB-lite"/>
    </source>
</evidence>
<sequence length="544" mass="59421">MSVFSVSSLSASDVYPTRRVKPLPKRRRTSLPSSEVHGLTTDTLLASPTYPYTVNDNRTGRLRHNVNAIPSPLRKSLPFTARPRITEDVDGEGDYTDHLQQPNNTKKRKVPAAAPAATPRETTVVQGNDDLIDENTSQDSQVNLSGKGTEDVGASLRQELDFQPSISRRKTCSLVTLATLRLKELLKARRKMMAAVIHDNIDPLALEFALSAPFAPPPAKQLLRAWSYGPRFRRHPRNRAGPAVIPRELCFSGHFSFAVPSSSTCLAPSFCQATNPSTASRRYISAKKAAAGLQLRFQTELAHQAATAAENALKTASKLSHNSETGERRKMGSEPNQVALHGSTGDKTTKKQGKTKKKKRSAMANASNPHHLRNYIPSRVSYLGGHSASSAYGQAQSSNTLGPLALKFLSATLPPRRKGRILGVESLGPSLVQPETEWICPFCEYSLFYSDDAAMQRAVKNRRRILVRRRNARERAAAAASGTIPPRSQDISDDEVEGDEDEDEDEDEDSCNEGSSIVPATTPLPRKPGTIVARQENRGPHPGG</sequence>
<keyword evidence="3" id="KW-1185">Reference proteome</keyword>
<feature type="region of interest" description="Disordered" evidence="1">
    <location>
        <begin position="312"/>
        <end position="372"/>
    </location>
</feature>
<dbReference type="Proteomes" id="UP000383932">
    <property type="component" value="Unassembled WGS sequence"/>
</dbReference>
<dbReference type="EMBL" id="SSOP01000020">
    <property type="protein sequence ID" value="KAB5594490.1"/>
    <property type="molecule type" value="Genomic_DNA"/>
</dbReference>
<accession>A0A5N5QRW4</accession>
<evidence type="ECO:0000313" key="3">
    <source>
        <dbReference type="Proteomes" id="UP000383932"/>
    </source>
</evidence>
<organism evidence="2 3">
    <name type="scientific">Ceratobasidium theobromae</name>
    <dbReference type="NCBI Taxonomy" id="1582974"/>
    <lineage>
        <taxon>Eukaryota</taxon>
        <taxon>Fungi</taxon>
        <taxon>Dikarya</taxon>
        <taxon>Basidiomycota</taxon>
        <taxon>Agaricomycotina</taxon>
        <taxon>Agaricomycetes</taxon>
        <taxon>Cantharellales</taxon>
        <taxon>Ceratobasidiaceae</taxon>
        <taxon>Ceratobasidium</taxon>
    </lineage>
</organism>
<comment type="caution">
    <text evidence="2">The sequence shown here is derived from an EMBL/GenBank/DDBJ whole genome shotgun (WGS) entry which is preliminary data.</text>
</comment>
<feature type="compositionally biased region" description="Basic residues" evidence="1">
    <location>
        <begin position="350"/>
        <end position="361"/>
    </location>
</feature>
<feature type="compositionally biased region" description="Acidic residues" evidence="1">
    <location>
        <begin position="491"/>
        <end position="511"/>
    </location>
</feature>
<dbReference type="OrthoDB" id="2507488at2759"/>
<feature type="region of interest" description="Disordered" evidence="1">
    <location>
        <begin position="87"/>
        <end position="126"/>
    </location>
</feature>
<feature type="compositionally biased region" description="Basic and acidic residues" evidence="1">
    <location>
        <begin position="535"/>
        <end position="544"/>
    </location>
</feature>
<protein>
    <submittedName>
        <fullName evidence="2">Uncharacterized protein</fullName>
    </submittedName>
</protein>
<dbReference type="AlphaFoldDB" id="A0A5N5QRW4"/>
<proteinExistence type="predicted"/>
<evidence type="ECO:0000313" key="2">
    <source>
        <dbReference type="EMBL" id="KAB5594490.1"/>
    </source>
</evidence>
<gene>
    <name evidence="2" type="ORF">CTheo_2121</name>
</gene>
<name>A0A5N5QRW4_9AGAM</name>